<dbReference type="PANTHER" id="PTHR38479:SF2">
    <property type="entry name" value="WINGED HELIX DNA-BINDING DOMAIN-CONTAINING PROTEIN"/>
    <property type="match status" value="1"/>
</dbReference>
<proteinExistence type="predicted"/>
<evidence type="ECO:0000313" key="2">
    <source>
        <dbReference type="Proteomes" id="UP000319516"/>
    </source>
</evidence>
<dbReference type="AlphaFoldDB" id="A0A542YNF0"/>
<keyword evidence="2" id="KW-1185">Reference proteome</keyword>
<comment type="caution">
    <text evidence="1">The sequence shown here is derived from an EMBL/GenBank/DDBJ whole genome shotgun (WGS) entry which is preliminary data.</text>
</comment>
<dbReference type="GO" id="GO:0003677">
    <property type="term" value="F:DNA binding"/>
    <property type="evidence" value="ECO:0007669"/>
    <property type="project" value="UniProtKB-KW"/>
</dbReference>
<dbReference type="PANTHER" id="PTHR38479">
    <property type="entry name" value="LMO0824 PROTEIN"/>
    <property type="match status" value="1"/>
</dbReference>
<organism evidence="1 2">
    <name type="scientific">Ornithinicoccus hortensis</name>
    <dbReference type="NCBI Taxonomy" id="82346"/>
    <lineage>
        <taxon>Bacteria</taxon>
        <taxon>Bacillati</taxon>
        <taxon>Actinomycetota</taxon>
        <taxon>Actinomycetes</taxon>
        <taxon>Micrococcales</taxon>
        <taxon>Intrasporangiaceae</taxon>
        <taxon>Ornithinicoccus</taxon>
    </lineage>
</organism>
<name>A0A542YNF0_9MICO</name>
<dbReference type="Proteomes" id="UP000319516">
    <property type="component" value="Unassembled WGS sequence"/>
</dbReference>
<dbReference type="Pfam" id="PF06224">
    <property type="entry name" value="AlkZ-like"/>
    <property type="match status" value="1"/>
</dbReference>
<evidence type="ECO:0000313" key="1">
    <source>
        <dbReference type="EMBL" id="TQL49633.1"/>
    </source>
</evidence>
<dbReference type="RefSeq" id="WP_211350543.1">
    <property type="nucleotide sequence ID" value="NZ_BAAAIK010000003.1"/>
</dbReference>
<sequence>MPIVTGPSWMGLDDAMLRVSWPEANARRLSRQFHRTTSPAGAVHQMLAAQAQVASAAEVSIALRLSSGRCADVRSALAGGELIRAAGLRGTIHTVAADDLALWVGVFGSMPSARWPGRGDLEPSPEEVDRLCAAIGAAVSEETEPLTLDELHEGVVARAGAWAGEPVMPAFQTMWPRWRLVQAVAARRGLLSFGPNRGRAVTFAAPPAFEAVEPEDAVAVLLDRYLRAYGPSTPAAYAKWHAAPIGWANRTFEALAAQGRIAQVDFDGIPAWLARDDVDFAVEPPLGVLLLPYFDALAIAAYPRERFFPGRASERALAGGQAGNFPVVLLDGEVAGVWHQRKAGRRVRITVEMLDPLPRSRRAELESAVAHLGVLQDLQPDLVLGEVTTGPHA</sequence>
<reference evidence="1 2" key="1">
    <citation type="submission" date="2019-06" db="EMBL/GenBank/DDBJ databases">
        <title>Sequencing the genomes of 1000 actinobacteria strains.</title>
        <authorList>
            <person name="Klenk H.-P."/>
        </authorList>
    </citation>
    <scope>NUCLEOTIDE SEQUENCE [LARGE SCALE GENOMIC DNA]</scope>
    <source>
        <strain evidence="1 2">DSM 12335</strain>
    </source>
</reference>
<accession>A0A542YNF0</accession>
<protein>
    <submittedName>
        <fullName evidence="1">Winged helix DNA-binding protein</fullName>
    </submittedName>
</protein>
<keyword evidence="1" id="KW-0238">DNA-binding</keyword>
<dbReference type="InterPro" id="IPR009351">
    <property type="entry name" value="AlkZ-like"/>
</dbReference>
<dbReference type="EMBL" id="VFOP01000001">
    <property type="protein sequence ID" value="TQL49633.1"/>
    <property type="molecule type" value="Genomic_DNA"/>
</dbReference>
<gene>
    <name evidence="1" type="ORF">FB467_0709</name>
</gene>